<dbReference type="Proteomes" id="UP000014622">
    <property type="component" value="Unassembled WGS sequence"/>
</dbReference>
<comment type="caution">
    <text evidence="1">The sequence shown here is derived from an EMBL/GenBank/DDBJ whole genome shotgun (WGS) entry which is preliminary data.</text>
</comment>
<dbReference type="EMBL" id="ATIT01000053">
    <property type="protein sequence ID" value="EPI14663.1"/>
    <property type="molecule type" value="Genomic_DNA"/>
</dbReference>
<sequence>MVISDWYFFIGTNKVKTDKSIKKIIEGKTVDKEKLSVTIYAKF</sequence>
<evidence type="ECO:0000313" key="2">
    <source>
        <dbReference type="Proteomes" id="UP000014622"/>
    </source>
</evidence>
<organism evidence="1 2">
    <name type="scientific">Enterococcus faecium SD2A-2</name>
    <dbReference type="NCBI Taxonomy" id="1244154"/>
    <lineage>
        <taxon>Bacteria</taxon>
        <taxon>Bacillati</taxon>
        <taxon>Bacillota</taxon>
        <taxon>Bacilli</taxon>
        <taxon>Lactobacillales</taxon>
        <taxon>Enterococcaceae</taxon>
        <taxon>Enterococcus</taxon>
    </lineage>
</organism>
<name>A0AB73ABX3_ENTFC</name>
<protein>
    <submittedName>
        <fullName evidence="1">Uncharacterized protein</fullName>
    </submittedName>
</protein>
<evidence type="ECO:0000313" key="1">
    <source>
        <dbReference type="EMBL" id="EPI14663.1"/>
    </source>
</evidence>
<dbReference type="AlphaFoldDB" id="A0AB73ABX3"/>
<accession>A0AB73ABX3</accession>
<gene>
    <name evidence="1" type="ORF">D356_00608</name>
</gene>
<reference evidence="1 2" key="1">
    <citation type="submission" date="2013-06" db="EMBL/GenBank/DDBJ databases">
        <authorList>
            <person name="Weinstock G."/>
            <person name="Sodergren E."/>
            <person name="Lobos E.A."/>
            <person name="Fulton L."/>
            <person name="Fulton R."/>
            <person name="Courtney L."/>
            <person name="Fronick C."/>
            <person name="O'Laughlin M."/>
            <person name="Godfrey J."/>
            <person name="Wilson R.M."/>
            <person name="Miner T."/>
            <person name="Farmer C."/>
            <person name="Delehaunty K."/>
            <person name="Cordes M."/>
            <person name="Minx P."/>
            <person name="Tomlinson C."/>
            <person name="Chen J."/>
            <person name="Wollam A."/>
            <person name="Pepin K.H."/>
            <person name="Bhonagiri V."/>
            <person name="Zhang X."/>
            <person name="Warren W."/>
            <person name="Mitreva M."/>
            <person name="Mardis E.R."/>
            <person name="Wilson R.K."/>
        </authorList>
    </citation>
    <scope>NUCLEOTIDE SEQUENCE [LARGE SCALE GENOMIC DNA]</scope>
    <source>
        <strain evidence="1 2">SD2A-2</strain>
    </source>
</reference>
<proteinExistence type="predicted"/>